<gene>
    <name evidence="3" type="ORF">LSP00402_LOCUS17561</name>
</gene>
<name>A0A7S2TYD3_9EUKA</name>
<feature type="signal peptide" evidence="2">
    <location>
        <begin position="1"/>
        <end position="19"/>
    </location>
</feature>
<organism evidence="3">
    <name type="scientific">Lotharella oceanica</name>
    <dbReference type="NCBI Taxonomy" id="641309"/>
    <lineage>
        <taxon>Eukaryota</taxon>
        <taxon>Sar</taxon>
        <taxon>Rhizaria</taxon>
        <taxon>Cercozoa</taxon>
        <taxon>Chlorarachniophyceae</taxon>
        <taxon>Lotharella</taxon>
    </lineage>
</organism>
<dbReference type="AlphaFoldDB" id="A0A7S2TYD3"/>
<feature type="chain" id="PRO_5030682509" evidence="2">
    <location>
        <begin position="20"/>
        <end position="224"/>
    </location>
</feature>
<sequence>MGMRVLLLLQILFFFQGNATKLRRPSIYRIPASKLLWRLRGGKGAYGAKIKNCPRMKKYMYETSGDFYIDEETGKFVYEVEEAKRQKAWEERAEEREKDTDLALAGIDLYNHFKAIEHNKKMMKFKDEEKEAERDLGSLVSSEMKARKRSSPSSDEQLKKTPRIELNIPKELLESTSATSEQSEDVQDSSLKTGTTEENGDGKPKAGATEENGGEKSKAATSES</sequence>
<reference evidence="3" key="1">
    <citation type="submission" date="2021-01" db="EMBL/GenBank/DDBJ databases">
        <authorList>
            <person name="Corre E."/>
            <person name="Pelletier E."/>
            <person name="Niang G."/>
            <person name="Scheremetjew M."/>
            <person name="Finn R."/>
            <person name="Kale V."/>
            <person name="Holt S."/>
            <person name="Cochrane G."/>
            <person name="Meng A."/>
            <person name="Brown T."/>
            <person name="Cohen L."/>
        </authorList>
    </citation>
    <scope>NUCLEOTIDE SEQUENCE</scope>
    <source>
        <strain evidence="3">CCMP622</strain>
    </source>
</reference>
<evidence type="ECO:0000256" key="1">
    <source>
        <dbReference type="SAM" id="MobiDB-lite"/>
    </source>
</evidence>
<feature type="region of interest" description="Disordered" evidence="1">
    <location>
        <begin position="134"/>
        <end position="224"/>
    </location>
</feature>
<accession>A0A7S2TYD3</accession>
<proteinExistence type="predicted"/>
<protein>
    <submittedName>
        <fullName evidence="3">Uncharacterized protein</fullName>
    </submittedName>
</protein>
<evidence type="ECO:0000313" key="3">
    <source>
        <dbReference type="EMBL" id="CAD9773569.1"/>
    </source>
</evidence>
<feature type="compositionally biased region" description="Polar residues" evidence="1">
    <location>
        <begin position="188"/>
        <end position="197"/>
    </location>
</feature>
<keyword evidence="2" id="KW-0732">Signal</keyword>
<evidence type="ECO:0000256" key="2">
    <source>
        <dbReference type="SAM" id="SignalP"/>
    </source>
</evidence>
<dbReference type="EMBL" id="HBHP01028373">
    <property type="protein sequence ID" value="CAD9773569.1"/>
    <property type="molecule type" value="Transcribed_RNA"/>
</dbReference>